<organism evidence="3">
    <name type="scientific">Enterobius vermicularis</name>
    <name type="common">Human pinworm</name>
    <dbReference type="NCBI Taxonomy" id="51028"/>
    <lineage>
        <taxon>Eukaryota</taxon>
        <taxon>Metazoa</taxon>
        <taxon>Ecdysozoa</taxon>
        <taxon>Nematoda</taxon>
        <taxon>Chromadorea</taxon>
        <taxon>Rhabditida</taxon>
        <taxon>Spirurina</taxon>
        <taxon>Oxyuridomorpha</taxon>
        <taxon>Oxyuroidea</taxon>
        <taxon>Oxyuridae</taxon>
        <taxon>Enterobius</taxon>
    </lineage>
</organism>
<evidence type="ECO:0000313" key="2">
    <source>
        <dbReference type="Proteomes" id="UP000274131"/>
    </source>
</evidence>
<dbReference type="EMBL" id="UXUI01008590">
    <property type="protein sequence ID" value="VDD91882.1"/>
    <property type="molecule type" value="Genomic_DNA"/>
</dbReference>
<reference evidence="1 2" key="2">
    <citation type="submission" date="2018-10" db="EMBL/GenBank/DDBJ databases">
        <authorList>
            <consortium name="Pathogen Informatics"/>
        </authorList>
    </citation>
    <scope>NUCLEOTIDE SEQUENCE [LARGE SCALE GENOMIC DNA]</scope>
</reference>
<name>A0A0N4V9J4_ENTVE</name>
<accession>A0A0N4V9J4</accession>
<evidence type="ECO:0000313" key="3">
    <source>
        <dbReference type="WBParaSite" id="EVEC_0000711201-mRNA-1"/>
    </source>
</evidence>
<reference evidence="3" key="1">
    <citation type="submission" date="2017-02" db="UniProtKB">
        <authorList>
            <consortium name="WormBaseParasite"/>
        </authorList>
    </citation>
    <scope>IDENTIFICATION</scope>
</reference>
<evidence type="ECO:0000313" key="1">
    <source>
        <dbReference type="EMBL" id="VDD91882.1"/>
    </source>
</evidence>
<dbReference type="AlphaFoldDB" id="A0A0N4V9J4"/>
<gene>
    <name evidence="1" type="ORF">EVEC_LOCUS6633</name>
</gene>
<sequence>MKIRALVLVAVQEMVEVAMLAAKREVVVLVAKRVVARMLEKVLELKMLVVGESNEVPVGHWQKELTELQ</sequence>
<proteinExistence type="predicted"/>
<dbReference type="Proteomes" id="UP000274131">
    <property type="component" value="Unassembled WGS sequence"/>
</dbReference>
<keyword evidence="2" id="KW-1185">Reference proteome</keyword>
<dbReference type="WBParaSite" id="EVEC_0000711201-mRNA-1">
    <property type="protein sequence ID" value="EVEC_0000711201-mRNA-1"/>
    <property type="gene ID" value="EVEC_0000711201"/>
</dbReference>
<protein>
    <submittedName>
        <fullName evidence="3">DZF domain-containing protein</fullName>
    </submittedName>
</protein>